<sequence length="88" mass="9944">MAKNFNTSLGQWLEDNISVMSQSAEMRADIHETIMDLGAETEVSDKQAKLILGVLQCYISLYHICDRNPNSFSALLEILNPKIENKDE</sequence>
<name>A0AAE4NWJ8_9FLAO</name>
<proteinExistence type="predicted"/>
<organism evidence="1 2">
    <name type="scientific">Elizabethkingia anophelis</name>
    <dbReference type="NCBI Taxonomy" id="1117645"/>
    <lineage>
        <taxon>Bacteria</taxon>
        <taxon>Pseudomonadati</taxon>
        <taxon>Bacteroidota</taxon>
        <taxon>Flavobacteriia</taxon>
        <taxon>Flavobacteriales</taxon>
        <taxon>Weeksellaceae</taxon>
        <taxon>Elizabethkingia</taxon>
    </lineage>
</organism>
<dbReference type="Proteomes" id="UP001189000">
    <property type="component" value="Unassembled WGS sequence"/>
</dbReference>
<dbReference type="AlphaFoldDB" id="A0AAE4NWJ8"/>
<gene>
    <name evidence="1" type="ORF">CMU51_00230</name>
</gene>
<accession>A0AAE4NWJ8</accession>
<protein>
    <submittedName>
        <fullName evidence="1">Uncharacterized protein</fullName>
    </submittedName>
</protein>
<dbReference type="EMBL" id="NWGY01000001">
    <property type="protein sequence ID" value="MDV3662487.1"/>
    <property type="molecule type" value="Genomic_DNA"/>
</dbReference>
<evidence type="ECO:0000313" key="1">
    <source>
        <dbReference type="EMBL" id="MDV3662487.1"/>
    </source>
</evidence>
<reference evidence="1" key="1">
    <citation type="submission" date="2023-02" db="EMBL/GenBank/DDBJ databases">
        <title>Elizabethkingia anophelis draft genomes.</title>
        <authorList>
            <person name="Nicholson A.C."/>
            <person name="Whitney A.M."/>
            <person name="Humrighouse B.W."/>
            <person name="Villarma A."/>
            <person name="Bell M."/>
            <person name="Mcquiston J."/>
        </authorList>
    </citation>
    <scope>NUCLEOTIDE SEQUENCE</scope>
    <source>
        <strain evidence="1">B4955</strain>
    </source>
</reference>
<evidence type="ECO:0000313" key="2">
    <source>
        <dbReference type="Proteomes" id="UP001189000"/>
    </source>
</evidence>
<comment type="caution">
    <text evidence="1">The sequence shown here is derived from an EMBL/GenBank/DDBJ whole genome shotgun (WGS) entry which is preliminary data.</text>
</comment>